<proteinExistence type="predicted"/>
<sequence>MWWNAETPLTPGQNIVRVSDKVKRHDPSLAVISLDLKSAFDSLNRSYLFALLEKLGLPSTFLGWIAVLYEEADASIRVGDVYTKAFTLLNGIRHSCRLSADLFIIEVEPLLIRLEDLGPRMRGRLS</sequence>
<accession>A0ABY6LE23</accession>
<protein>
    <recommendedName>
        <fullName evidence="3">Reverse transcriptase domain-containing protein</fullName>
    </recommendedName>
</protein>
<evidence type="ECO:0008006" key="3">
    <source>
        <dbReference type="Google" id="ProtNLM"/>
    </source>
</evidence>
<organism evidence="1 2">
    <name type="scientific">Cordylochernes scorpioides</name>
    <dbReference type="NCBI Taxonomy" id="51811"/>
    <lineage>
        <taxon>Eukaryota</taxon>
        <taxon>Metazoa</taxon>
        <taxon>Ecdysozoa</taxon>
        <taxon>Arthropoda</taxon>
        <taxon>Chelicerata</taxon>
        <taxon>Arachnida</taxon>
        <taxon>Pseudoscorpiones</taxon>
        <taxon>Cheliferoidea</taxon>
        <taxon>Chernetidae</taxon>
        <taxon>Cordylochernes</taxon>
    </lineage>
</organism>
<keyword evidence="2" id="KW-1185">Reference proteome</keyword>
<gene>
    <name evidence="1" type="ORF">LAZ67_17002103</name>
</gene>
<dbReference type="EMBL" id="CP092879">
    <property type="protein sequence ID" value="UYV79313.1"/>
    <property type="molecule type" value="Genomic_DNA"/>
</dbReference>
<evidence type="ECO:0000313" key="2">
    <source>
        <dbReference type="Proteomes" id="UP001235939"/>
    </source>
</evidence>
<dbReference type="PANTHER" id="PTHR19446">
    <property type="entry name" value="REVERSE TRANSCRIPTASES"/>
    <property type="match status" value="1"/>
</dbReference>
<name>A0ABY6LE23_9ARAC</name>
<reference evidence="1 2" key="1">
    <citation type="submission" date="2022-01" db="EMBL/GenBank/DDBJ databases">
        <title>A chromosomal length assembly of Cordylochernes scorpioides.</title>
        <authorList>
            <person name="Zeh D."/>
            <person name="Zeh J."/>
        </authorList>
    </citation>
    <scope>NUCLEOTIDE SEQUENCE [LARGE SCALE GENOMIC DNA]</scope>
    <source>
        <strain evidence="1">IN4F17</strain>
        <tissue evidence="1">Whole Body</tissue>
    </source>
</reference>
<evidence type="ECO:0000313" key="1">
    <source>
        <dbReference type="EMBL" id="UYV79313.1"/>
    </source>
</evidence>
<dbReference type="Proteomes" id="UP001235939">
    <property type="component" value="Chromosome 17"/>
</dbReference>